<dbReference type="Proteomes" id="UP001447188">
    <property type="component" value="Unassembled WGS sequence"/>
</dbReference>
<dbReference type="CDD" id="cd11692">
    <property type="entry name" value="HRI1_N_like"/>
    <property type="match status" value="1"/>
</dbReference>
<dbReference type="Pfam" id="PF16815">
    <property type="entry name" value="HRI1"/>
    <property type="match status" value="1"/>
</dbReference>
<dbReference type="Gene3D" id="2.40.128.320">
    <property type="entry name" value="Protein HRI1, N-terminal domain"/>
    <property type="match status" value="1"/>
</dbReference>
<proteinExistence type="inferred from homology"/>
<sequence length="247" mass="28206">MASISERIYIRWLPDEAKEPTSTLVTTSAKSFFVDIRILQDPPHELYWGFAGISYKDGSQGRWMHTVDSRSDNPTEDFGSFEQLTNGDWLEKGKMLDFDDGKVKVYEEVWRDSEILPRISTVLVLEEDGGKAFQINSAANAAKGTIVRVGNYCQGIMKVKGEVTCERWTLDQGAEEWRRIFRTGNGVLPCQVACIDHSVQAKDEMQGGGDTEGNHEIRKFEIHTEIHNRDEITYGEHKWRIVENSTW</sequence>
<dbReference type="InterPro" id="IPR031818">
    <property type="entry name" value="Hri1"/>
</dbReference>
<evidence type="ECO:0000256" key="4">
    <source>
        <dbReference type="ARBA" id="ARBA00017063"/>
    </source>
</evidence>
<comment type="similarity">
    <text evidence="3">Belongs to the HRI1 family.</text>
</comment>
<evidence type="ECO:0000256" key="1">
    <source>
        <dbReference type="ARBA" id="ARBA00004123"/>
    </source>
</evidence>
<reference evidence="7 8" key="1">
    <citation type="submission" date="2024-02" db="EMBL/GenBank/DDBJ databases">
        <title>Discinaceae phylogenomics.</title>
        <authorList>
            <person name="Dirks A.C."/>
            <person name="James T.Y."/>
        </authorList>
    </citation>
    <scope>NUCLEOTIDE SEQUENCE [LARGE SCALE GENOMIC DNA]</scope>
    <source>
        <strain evidence="7 8">ACD0624</strain>
    </source>
</reference>
<dbReference type="InterPro" id="IPR038744">
    <property type="entry name" value="Hri1_N"/>
</dbReference>
<keyword evidence="8" id="KW-1185">Reference proteome</keyword>
<keyword evidence="5" id="KW-0963">Cytoplasm</keyword>
<evidence type="ECO:0000256" key="5">
    <source>
        <dbReference type="ARBA" id="ARBA00022490"/>
    </source>
</evidence>
<evidence type="ECO:0000313" key="8">
    <source>
        <dbReference type="Proteomes" id="UP001447188"/>
    </source>
</evidence>
<dbReference type="InterPro" id="IPR043047">
    <property type="entry name" value="Hri1_N_sf"/>
</dbReference>
<name>A0ABR3GXH8_9PEZI</name>
<dbReference type="EMBL" id="JBBBZM010000003">
    <property type="protein sequence ID" value="KAL0640407.1"/>
    <property type="molecule type" value="Genomic_DNA"/>
</dbReference>
<evidence type="ECO:0000256" key="3">
    <source>
        <dbReference type="ARBA" id="ARBA00005229"/>
    </source>
</evidence>
<evidence type="ECO:0000256" key="2">
    <source>
        <dbReference type="ARBA" id="ARBA00004496"/>
    </source>
</evidence>
<accession>A0ABR3GXH8</accession>
<gene>
    <name evidence="7" type="ORF">Q9L58_000374</name>
</gene>
<comment type="subcellular location">
    <subcellularLocation>
        <location evidence="2">Cytoplasm</location>
    </subcellularLocation>
    <subcellularLocation>
        <location evidence="1">Nucleus</location>
    </subcellularLocation>
</comment>
<protein>
    <recommendedName>
        <fullName evidence="4">Protein HRI1</fullName>
    </recommendedName>
</protein>
<dbReference type="CDD" id="cd11693">
    <property type="entry name" value="HRI1_C_like"/>
    <property type="match status" value="1"/>
</dbReference>
<keyword evidence="6" id="KW-0539">Nucleus</keyword>
<organism evidence="7 8">
    <name type="scientific">Discina gigas</name>
    <dbReference type="NCBI Taxonomy" id="1032678"/>
    <lineage>
        <taxon>Eukaryota</taxon>
        <taxon>Fungi</taxon>
        <taxon>Dikarya</taxon>
        <taxon>Ascomycota</taxon>
        <taxon>Pezizomycotina</taxon>
        <taxon>Pezizomycetes</taxon>
        <taxon>Pezizales</taxon>
        <taxon>Discinaceae</taxon>
        <taxon>Discina</taxon>
    </lineage>
</organism>
<comment type="caution">
    <text evidence="7">The sequence shown here is derived from an EMBL/GenBank/DDBJ whole genome shotgun (WGS) entry which is preliminary data.</text>
</comment>
<evidence type="ECO:0000313" key="7">
    <source>
        <dbReference type="EMBL" id="KAL0640407.1"/>
    </source>
</evidence>
<evidence type="ECO:0000256" key="6">
    <source>
        <dbReference type="ARBA" id="ARBA00023242"/>
    </source>
</evidence>